<protein>
    <submittedName>
        <fullName evidence="2">Uncharacterized protein</fullName>
    </submittedName>
</protein>
<evidence type="ECO:0000256" key="1">
    <source>
        <dbReference type="SAM" id="MobiDB-lite"/>
    </source>
</evidence>
<gene>
    <name evidence="2" type="ORF">MKZ38_008905</name>
</gene>
<dbReference type="AlphaFoldDB" id="A0AAD5RGN4"/>
<evidence type="ECO:0000313" key="2">
    <source>
        <dbReference type="EMBL" id="KAJ2893230.1"/>
    </source>
</evidence>
<feature type="region of interest" description="Disordered" evidence="1">
    <location>
        <begin position="1"/>
        <end position="39"/>
    </location>
</feature>
<accession>A0AAD5RGN4</accession>
<evidence type="ECO:0000313" key="3">
    <source>
        <dbReference type="Proteomes" id="UP001201980"/>
    </source>
</evidence>
<feature type="compositionally biased region" description="Gly residues" evidence="1">
    <location>
        <begin position="145"/>
        <end position="154"/>
    </location>
</feature>
<dbReference type="EMBL" id="JAKWBI020000642">
    <property type="protein sequence ID" value="KAJ2893230.1"/>
    <property type="molecule type" value="Genomic_DNA"/>
</dbReference>
<sequence length="375" mass="40189">MSKQEFTDSPPPYTPTGEPSSSPSFPPPSSSTSTPLDPAFFSQPLLQHLVSLPSRIRAVSARNAHKQTADDLATMHILVPHVESFLSAAARKAADISVPGTKPLVGSLVLVPAAAVPPKAVLGDVKERRREGEFVRVARVEAGSPLGGEKGGPATGDRKIAPTAKESGITSSISSSSSGPQPYRPENATEAAGELRAWDPERDERFDSWGRFGDDAQSSHGSNDDGRDEDGRSGSGGGSSRREKDEGRNSVWWWNDESQARRLASYLQPAAIPAQNLGRKTVQRAVADNKKQEKESGKRGWFGGFGKGKKGDEQLSKRKKAEDVVAAEEAPGIKEEKVSMVVSAQELGFQSENEFGVYESVGGWGVVMDVRIKRA</sequence>
<feature type="compositionally biased region" description="Low complexity" evidence="1">
    <location>
        <begin position="167"/>
        <end position="179"/>
    </location>
</feature>
<organism evidence="2 3">
    <name type="scientific">Zalerion maritima</name>
    <dbReference type="NCBI Taxonomy" id="339359"/>
    <lineage>
        <taxon>Eukaryota</taxon>
        <taxon>Fungi</taxon>
        <taxon>Dikarya</taxon>
        <taxon>Ascomycota</taxon>
        <taxon>Pezizomycotina</taxon>
        <taxon>Sordariomycetes</taxon>
        <taxon>Lulworthiomycetidae</taxon>
        <taxon>Lulworthiales</taxon>
        <taxon>Lulworthiaceae</taxon>
        <taxon>Zalerion</taxon>
    </lineage>
</organism>
<feature type="region of interest" description="Disordered" evidence="1">
    <location>
        <begin position="143"/>
        <end position="247"/>
    </location>
</feature>
<keyword evidence="3" id="KW-1185">Reference proteome</keyword>
<feature type="compositionally biased region" description="Basic and acidic residues" evidence="1">
    <location>
        <begin position="196"/>
        <end position="214"/>
    </location>
</feature>
<comment type="caution">
    <text evidence="2">The sequence shown here is derived from an EMBL/GenBank/DDBJ whole genome shotgun (WGS) entry which is preliminary data.</text>
</comment>
<feature type="compositionally biased region" description="Basic and acidic residues" evidence="1">
    <location>
        <begin position="287"/>
        <end position="298"/>
    </location>
</feature>
<feature type="region of interest" description="Disordered" evidence="1">
    <location>
        <begin position="283"/>
        <end position="330"/>
    </location>
</feature>
<feature type="compositionally biased region" description="Basic and acidic residues" evidence="1">
    <location>
        <begin position="222"/>
        <end position="232"/>
    </location>
</feature>
<proteinExistence type="predicted"/>
<reference evidence="2" key="1">
    <citation type="submission" date="2022-07" db="EMBL/GenBank/DDBJ databases">
        <title>Draft genome sequence of Zalerion maritima ATCC 34329, a (micro)plastics degrading marine fungus.</title>
        <authorList>
            <person name="Paco A."/>
            <person name="Goncalves M.F.M."/>
            <person name="Rocha-Santos T.A.P."/>
            <person name="Alves A."/>
        </authorList>
    </citation>
    <scope>NUCLEOTIDE SEQUENCE</scope>
    <source>
        <strain evidence="2">ATCC 34329</strain>
    </source>
</reference>
<name>A0AAD5RGN4_9PEZI</name>
<dbReference type="Proteomes" id="UP001201980">
    <property type="component" value="Unassembled WGS sequence"/>
</dbReference>
<feature type="compositionally biased region" description="Basic and acidic residues" evidence="1">
    <location>
        <begin position="309"/>
        <end position="323"/>
    </location>
</feature>